<dbReference type="NCBIfam" id="NF005559">
    <property type="entry name" value="PRK07231.1"/>
    <property type="match status" value="1"/>
</dbReference>
<dbReference type="GO" id="GO:0008206">
    <property type="term" value="P:bile acid metabolic process"/>
    <property type="evidence" value="ECO:0007669"/>
    <property type="project" value="UniProtKB-ARBA"/>
</dbReference>
<dbReference type="Gene3D" id="3.40.50.720">
    <property type="entry name" value="NAD(P)-binding Rossmann-like Domain"/>
    <property type="match status" value="1"/>
</dbReference>
<organism evidence="4 5">
    <name type="scientific">Candidatus Reconcilbacillus cellulovorans</name>
    <dbReference type="NCBI Taxonomy" id="1906605"/>
    <lineage>
        <taxon>Bacteria</taxon>
        <taxon>Bacillati</taxon>
        <taxon>Bacillota</taxon>
        <taxon>Bacilli</taxon>
        <taxon>Bacillales</taxon>
        <taxon>Paenibacillaceae</taxon>
        <taxon>Candidatus Reconcilbacillus</taxon>
    </lineage>
</organism>
<dbReference type="InterPro" id="IPR002347">
    <property type="entry name" value="SDR_fam"/>
</dbReference>
<dbReference type="AlphaFoldDB" id="A0A2A6E0M2"/>
<sequence>MRLKGKIALVTGAGRGIGGAIARGFAREGADVALVSRTAVQLQAQADWISSNTSSRALVLEADVADPEQAQRAVEQTLEAFGRIDVLVNAAGITMVAPSESLAYEDWQKCLRINLDGTFHFCQQVGRDMIRRGEGGSIINITSVVAHAGIPQRAAYAASKGGVMQLTQNLAVEWARHRIRVNAISPGFIRTEIVEELIRRGVHRPEKLEARIPLGRMGTPDDLVGPAVFLASDESAYITGVVLKVDGGWLANGYV</sequence>
<dbReference type="SUPFAM" id="SSF51735">
    <property type="entry name" value="NAD(P)-binding Rossmann-fold domains"/>
    <property type="match status" value="1"/>
</dbReference>
<reference evidence="4 5" key="1">
    <citation type="submission" date="2016-12" db="EMBL/GenBank/DDBJ databases">
        <title>Candidatus Reconcilibacillus cellulovorans genome.</title>
        <authorList>
            <person name="Kolinko S."/>
            <person name="Wu Y.-W."/>
            <person name="Tachea F."/>
            <person name="Denzel E."/>
            <person name="Hiras J."/>
            <person name="Baecker N."/>
            <person name="Chan L.J."/>
            <person name="Eichorst S.A."/>
            <person name="Frey D."/>
            <person name="Adams P.D."/>
            <person name="Pray T."/>
            <person name="Tanjore D."/>
            <person name="Petzold C.J."/>
            <person name="Gladden J.M."/>
            <person name="Simmons B.A."/>
            <person name="Singer S.W."/>
        </authorList>
    </citation>
    <scope>NUCLEOTIDE SEQUENCE [LARGE SCALE GENOMIC DNA]</scope>
    <source>
        <strain evidence="4">JTherm</strain>
    </source>
</reference>
<dbReference type="GO" id="GO:0016616">
    <property type="term" value="F:oxidoreductase activity, acting on the CH-OH group of donors, NAD or NADP as acceptor"/>
    <property type="evidence" value="ECO:0007669"/>
    <property type="project" value="TreeGrafter"/>
</dbReference>
<evidence type="ECO:0000313" key="4">
    <source>
        <dbReference type="EMBL" id="PDO10472.1"/>
    </source>
</evidence>
<protein>
    <submittedName>
        <fullName evidence="4">Short-chain dehydrogenase</fullName>
    </submittedName>
</protein>
<evidence type="ECO:0000256" key="1">
    <source>
        <dbReference type="ARBA" id="ARBA00006484"/>
    </source>
</evidence>
<dbReference type="PANTHER" id="PTHR42760">
    <property type="entry name" value="SHORT-CHAIN DEHYDROGENASES/REDUCTASES FAMILY MEMBER"/>
    <property type="match status" value="1"/>
</dbReference>
<dbReference type="InterPro" id="IPR057326">
    <property type="entry name" value="KR_dom"/>
</dbReference>
<accession>A0A2A6E0M2</accession>
<dbReference type="EMBL" id="MOXJ01000014">
    <property type="protein sequence ID" value="PDO10472.1"/>
    <property type="molecule type" value="Genomic_DNA"/>
</dbReference>
<dbReference type="Proteomes" id="UP000243688">
    <property type="component" value="Unassembled WGS sequence"/>
</dbReference>
<comment type="caution">
    <text evidence="4">The sequence shown here is derived from an EMBL/GenBank/DDBJ whole genome shotgun (WGS) entry which is preliminary data.</text>
</comment>
<proteinExistence type="inferred from homology"/>
<evidence type="ECO:0000259" key="3">
    <source>
        <dbReference type="SMART" id="SM00822"/>
    </source>
</evidence>
<feature type="domain" description="Ketoreductase" evidence="3">
    <location>
        <begin position="6"/>
        <end position="192"/>
    </location>
</feature>
<dbReference type="PRINTS" id="PR00080">
    <property type="entry name" value="SDRFAMILY"/>
</dbReference>
<evidence type="ECO:0000256" key="2">
    <source>
        <dbReference type="ARBA" id="ARBA00023002"/>
    </source>
</evidence>
<name>A0A2A6E0M2_9BACL</name>
<dbReference type="Pfam" id="PF13561">
    <property type="entry name" value="adh_short_C2"/>
    <property type="match status" value="1"/>
</dbReference>
<dbReference type="FunFam" id="3.40.50.720:FF:000084">
    <property type="entry name" value="Short-chain dehydrogenase reductase"/>
    <property type="match status" value="1"/>
</dbReference>
<gene>
    <name evidence="4" type="ORF">BLM47_06990</name>
</gene>
<dbReference type="PROSITE" id="PS00061">
    <property type="entry name" value="ADH_SHORT"/>
    <property type="match status" value="1"/>
</dbReference>
<dbReference type="PRINTS" id="PR00081">
    <property type="entry name" value="GDHRDH"/>
</dbReference>
<keyword evidence="2" id="KW-0560">Oxidoreductase</keyword>
<comment type="similarity">
    <text evidence="1">Belongs to the short-chain dehydrogenases/reductases (SDR) family.</text>
</comment>
<evidence type="ECO:0000313" key="5">
    <source>
        <dbReference type="Proteomes" id="UP000243688"/>
    </source>
</evidence>
<dbReference type="InterPro" id="IPR036291">
    <property type="entry name" value="NAD(P)-bd_dom_sf"/>
</dbReference>
<dbReference type="InterPro" id="IPR020904">
    <property type="entry name" value="Sc_DH/Rdtase_CS"/>
</dbReference>
<dbReference type="SMART" id="SM00822">
    <property type="entry name" value="PKS_KR"/>
    <property type="match status" value="1"/>
</dbReference>